<dbReference type="Gene3D" id="2.20.25.80">
    <property type="entry name" value="WRKY domain"/>
    <property type="match status" value="1"/>
</dbReference>
<evidence type="ECO:0000313" key="9">
    <source>
        <dbReference type="EMBL" id="RZB61577.1"/>
    </source>
</evidence>
<comment type="caution">
    <text evidence="9">The sequence shown here is derived from an EMBL/GenBank/DDBJ whole genome shotgun (WGS) entry which is preliminary data.</text>
</comment>
<evidence type="ECO:0000256" key="6">
    <source>
        <dbReference type="ARBA" id="ARBA00060761"/>
    </source>
</evidence>
<dbReference type="Pfam" id="PF03106">
    <property type="entry name" value="WRKY"/>
    <property type="match status" value="1"/>
</dbReference>
<dbReference type="PANTHER" id="PTHR32096">
    <property type="entry name" value="WRKY TRANSCRIPTION FACTOR 30-RELATED-RELATED"/>
    <property type="match status" value="1"/>
</dbReference>
<evidence type="ECO:0000256" key="3">
    <source>
        <dbReference type="ARBA" id="ARBA00023125"/>
    </source>
</evidence>
<evidence type="ECO:0000256" key="4">
    <source>
        <dbReference type="ARBA" id="ARBA00023163"/>
    </source>
</evidence>
<feature type="compositionally biased region" description="Polar residues" evidence="7">
    <location>
        <begin position="292"/>
        <end position="308"/>
    </location>
</feature>
<dbReference type="SMART" id="SM00774">
    <property type="entry name" value="WRKY"/>
    <property type="match status" value="1"/>
</dbReference>
<organism evidence="9 10">
    <name type="scientific">Glycine soja</name>
    <name type="common">Wild soybean</name>
    <dbReference type="NCBI Taxonomy" id="3848"/>
    <lineage>
        <taxon>Eukaryota</taxon>
        <taxon>Viridiplantae</taxon>
        <taxon>Streptophyta</taxon>
        <taxon>Embryophyta</taxon>
        <taxon>Tracheophyta</taxon>
        <taxon>Spermatophyta</taxon>
        <taxon>Magnoliopsida</taxon>
        <taxon>eudicotyledons</taxon>
        <taxon>Gunneridae</taxon>
        <taxon>Pentapetalae</taxon>
        <taxon>rosids</taxon>
        <taxon>fabids</taxon>
        <taxon>Fabales</taxon>
        <taxon>Fabaceae</taxon>
        <taxon>Papilionoideae</taxon>
        <taxon>50 kb inversion clade</taxon>
        <taxon>NPAAA clade</taxon>
        <taxon>indigoferoid/millettioid clade</taxon>
        <taxon>Phaseoleae</taxon>
        <taxon>Glycine</taxon>
        <taxon>Glycine subgen. Soja</taxon>
    </lineage>
</organism>
<feature type="region of interest" description="Disordered" evidence="7">
    <location>
        <begin position="120"/>
        <end position="187"/>
    </location>
</feature>
<evidence type="ECO:0000256" key="7">
    <source>
        <dbReference type="SAM" id="MobiDB-lite"/>
    </source>
</evidence>
<dbReference type="PANTHER" id="PTHR32096:SF80">
    <property type="entry name" value="WRKY TRANSCRIPTION FACTOR 27-RELATED"/>
    <property type="match status" value="1"/>
</dbReference>
<keyword evidence="5" id="KW-0539">Nucleus</keyword>
<feature type="compositionally biased region" description="Polar residues" evidence="7">
    <location>
        <begin position="159"/>
        <end position="175"/>
    </location>
</feature>
<keyword evidence="3" id="KW-0238">DNA-binding</keyword>
<gene>
    <name evidence="9" type="ORF">D0Y65_044053</name>
</gene>
<dbReference type="InterPro" id="IPR036576">
    <property type="entry name" value="WRKY_dom_sf"/>
</dbReference>
<keyword evidence="4" id="KW-0804">Transcription</keyword>
<dbReference type="GO" id="GO:0003700">
    <property type="term" value="F:DNA-binding transcription factor activity"/>
    <property type="evidence" value="ECO:0007669"/>
    <property type="project" value="InterPro"/>
</dbReference>
<accession>A0A445GK19</accession>
<comment type="subcellular location">
    <subcellularLocation>
        <location evidence="1">Nucleus</location>
    </subcellularLocation>
</comment>
<protein>
    <submittedName>
        <fullName evidence="9">Putative WRKY transcription factor 27 isoform B</fullName>
    </submittedName>
</protein>
<feature type="compositionally biased region" description="Low complexity" evidence="7">
    <location>
        <begin position="142"/>
        <end position="156"/>
    </location>
</feature>
<keyword evidence="10" id="KW-1185">Reference proteome</keyword>
<comment type="similarity">
    <text evidence="6">Belongs to the WRKY group II-e family.</text>
</comment>
<dbReference type="AlphaFoldDB" id="A0A445GK19"/>
<dbReference type="PROSITE" id="PS50811">
    <property type="entry name" value="WRKY"/>
    <property type="match status" value="1"/>
</dbReference>
<dbReference type="Proteomes" id="UP000289340">
    <property type="component" value="Chromosome 16"/>
</dbReference>
<feature type="domain" description="WRKY" evidence="8">
    <location>
        <begin position="192"/>
        <end position="258"/>
    </location>
</feature>
<reference evidence="9 10" key="1">
    <citation type="submission" date="2018-09" db="EMBL/GenBank/DDBJ databases">
        <title>A high-quality reference genome of wild soybean provides a powerful tool to mine soybean genomes.</title>
        <authorList>
            <person name="Xie M."/>
            <person name="Chung C.Y.L."/>
            <person name="Li M.-W."/>
            <person name="Wong F.-L."/>
            <person name="Chan T.-F."/>
            <person name="Lam H.-M."/>
        </authorList>
    </citation>
    <scope>NUCLEOTIDE SEQUENCE [LARGE SCALE GENOMIC DNA]</scope>
    <source>
        <strain evidence="10">cv. W05</strain>
        <tissue evidence="9">Hypocotyl of etiolated seedlings</tissue>
    </source>
</reference>
<feature type="region of interest" description="Disordered" evidence="7">
    <location>
        <begin position="254"/>
        <end position="324"/>
    </location>
</feature>
<evidence type="ECO:0000259" key="8">
    <source>
        <dbReference type="PROSITE" id="PS50811"/>
    </source>
</evidence>
<dbReference type="GO" id="GO:0005634">
    <property type="term" value="C:nucleus"/>
    <property type="evidence" value="ECO:0007669"/>
    <property type="project" value="UniProtKB-SubCell"/>
</dbReference>
<feature type="compositionally biased region" description="Polar residues" evidence="7">
    <location>
        <begin position="260"/>
        <end position="284"/>
    </location>
</feature>
<dbReference type="InterPro" id="IPR003657">
    <property type="entry name" value="WRKY_dom"/>
</dbReference>
<dbReference type="FunFam" id="2.20.25.80:FF:000007">
    <property type="entry name" value="WRKY transcription factor 22"/>
    <property type="match status" value="1"/>
</dbReference>
<feature type="compositionally biased region" description="Polar residues" evidence="7">
    <location>
        <begin position="123"/>
        <end position="135"/>
    </location>
</feature>
<dbReference type="GO" id="GO:0000976">
    <property type="term" value="F:transcription cis-regulatory region binding"/>
    <property type="evidence" value="ECO:0007669"/>
    <property type="project" value="TreeGrafter"/>
</dbReference>
<evidence type="ECO:0000256" key="2">
    <source>
        <dbReference type="ARBA" id="ARBA00023015"/>
    </source>
</evidence>
<evidence type="ECO:0000256" key="5">
    <source>
        <dbReference type="ARBA" id="ARBA00023242"/>
    </source>
</evidence>
<dbReference type="SUPFAM" id="SSF118290">
    <property type="entry name" value="WRKY DNA-binding domain"/>
    <property type="match status" value="1"/>
</dbReference>
<dbReference type="InterPro" id="IPR044810">
    <property type="entry name" value="WRKY_plant"/>
</dbReference>
<proteinExistence type="inferred from homology"/>
<feature type="compositionally biased region" description="Basic residues" evidence="7">
    <location>
        <begin position="176"/>
        <end position="187"/>
    </location>
</feature>
<feature type="non-terminal residue" evidence="9">
    <location>
        <position position="434"/>
    </location>
</feature>
<dbReference type="EMBL" id="QZWG01000016">
    <property type="protein sequence ID" value="RZB61577.1"/>
    <property type="molecule type" value="Genomic_DNA"/>
</dbReference>
<sequence>MTHEDWDLFAIVRSCKAATFTATTNTETPPTPAPNTTSCLDLSQENGSFSFPNLVQPTTNGFQELQHQQLVINFNPTNTTSTTSSTSTITSGLGINPNSTFSEVAGFIGQQQGYHHHLLPAPTNHTSIGTPTTTGFDRFQHHQQQQLQSPEQNQPPLQAPQTSPILSPTTQPQTPRSRKRKSHQKKMVCHVTADNLSSDLWAWRKYGQKPIKGSPYPRNYYRCSSCKGCVARKQVERSTTEPNTFIVTYTGDHKHAKPVQRNSLAGSTRTKPSTTRLSEPNESVTCPKRENACSSNSELSPMLSVSDTPKNEETVSAGEPDCPDMEIEPSENDDDDVLIPNTGAMSDAVLLGLTNVDRDGVSTLGIDQKNTSGSCQSYPEPDPFSKPGLYSSALGPAKLADLLDDCNLSPINTKFLKWLSTKIKIIFITRGIET</sequence>
<evidence type="ECO:0000256" key="1">
    <source>
        <dbReference type="ARBA" id="ARBA00004123"/>
    </source>
</evidence>
<name>A0A445GK19_GLYSO</name>
<evidence type="ECO:0000313" key="10">
    <source>
        <dbReference type="Proteomes" id="UP000289340"/>
    </source>
</evidence>
<keyword evidence="2" id="KW-0805">Transcription regulation</keyword>